<name>A0AAD9V3B5_ACRCE</name>
<feature type="binding site" evidence="14">
    <location>
        <position position="216"/>
    </location>
    <ligand>
        <name>a purine D-ribonucleoside</name>
        <dbReference type="ChEBI" id="CHEBI:142355"/>
    </ligand>
</feature>
<comment type="catalytic activity">
    <reaction evidence="11">
        <text>2'-deoxyinosine + phosphate = 2-deoxy-alpha-D-ribose 1-phosphate + hypoxanthine</text>
        <dbReference type="Rhea" id="RHEA:27750"/>
        <dbReference type="ChEBI" id="CHEBI:17368"/>
        <dbReference type="ChEBI" id="CHEBI:28997"/>
        <dbReference type="ChEBI" id="CHEBI:43474"/>
        <dbReference type="ChEBI" id="CHEBI:57259"/>
        <dbReference type="EC" id="2.4.2.1"/>
    </reaction>
</comment>
<evidence type="ECO:0000256" key="13">
    <source>
        <dbReference type="PIRNR" id="PIRNR000477"/>
    </source>
</evidence>
<dbReference type="PANTHER" id="PTHR11904:SF9">
    <property type="entry name" value="PURINE NUCLEOSIDE PHOSPHORYLASE-RELATED"/>
    <property type="match status" value="1"/>
</dbReference>
<accession>A0AAD9V3B5</accession>
<dbReference type="CDD" id="cd09009">
    <property type="entry name" value="PNP-EcPNPII_like"/>
    <property type="match status" value="1"/>
</dbReference>
<evidence type="ECO:0000256" key="7">
    <source>
        <dbReference type="ARBA" id="ARBA00022679"/>
    </source>
</evidence>
<evidence type="ECO:0000256" key="9">
    <source>
        <dbReference type="ARBA" id="ARBA00023918"/>
    </source>
</evidence>
<feature type="binding site" evidence="14">
    <location>
        <position position="235"/>
    </location>
    <ligand>
        <name>phosphate</name>
        <dbReference type="ChEBI" id="CHEBI:43474"/>
    </ligand>
</feature>
<dbReference type="GO" id="GO:0004731">
    <property type="term" value="F:purine-nucleoside phosphorylase activity"/>
    <property type="evidence" value="ECO:0007669"/>
    <property type="project" value="UniProtKB-EC"/>
</dbReference>
<evidence type="ECO:0000256" key="10">
    <source>
        <dbReference type="ARBA" id="ARBA00023929"/>
    </source>
</evidence>
<evidence type="ECO:0000256" key="11">
    <source>
        <dbReference type="ARBA" id="ARBA00023950"/>
    </source>
</evidence>
<sequence length="299" mass="32533">MASSLDLKFGHADVKYDYSHDYDVVEEICEMILNRTKHRPTIGVICGSGLSALGDIVEEKYDIPYEQIKQFPKSTVPGHAGKLVLGVLSGKTVVMMQGRTHLYEGYSVGQVTLPVRVMAHLGIKTLIVTNAAGGLNQKYNVGDIMIMKDHINLAALTGESPLRGANDERFGPRFPALSNAYDSSLAKIAKATAQELGYSSFMQEGVYCAQVGPAFESPAECRFLHLVGADAIGMSTVHEVLVARHSQIRVLGFSLITNISVLDYGDDVLHANHQEVLETGKVRSEDMKILVSNIVGKIE</sequence>
<dbReference type="EMBL" id="JARQWQ010000039">
    <property type="protein sequence ID" value="KAK2559681.1"/>
    <property type="molecule type" value="Genomic_DNA"/>
</dbReference>
<comment type="caution">
    <text evidence="16">The sequence shown here is derived from an EMBL/GenBank/DDBJ whole genome shotgun (WGS) entry which is preliminary data.</text>
</comment>
<dbReference type="NCBIfam" id="NF006054">
    <property type="entry name" value="PRK08202.1"/>
    <property type="match status" value="1"/>
</dbReference>
<evidence type="ECO:0000256" key="3">
    <source>
        <dbReference type="ARBA" id="ARBA00011233"/>
    </source>
</evidence>
<evidence type="ECO:0000259" key="15">
    <source>
        <dbReference type="Pfam" id="PF01048"/>
    </source>
</evidence>
<dbReference type="AlphaFoldDB" id="A0AAD9V3B5"/>
<keyword evidence="7 13" id="KW-0808">Transferase</keyword>
<keyword evidence="8" id="KW-0660">Purine salvage</keyword>
<dbReference type="Proteomes" id="UP001249851">
    <property type="component" value="Unassembled WGS sequence"/>
</dbReference>
<comment type="catalytic activity">
    <reaction evidence="10">
        <text>2'-deoxyguanosine + phosphate = 2-deoxy-alpha-D-ribose 1-phosphate + guanine</text>
        <dbReference type="Rhea" id="RHEA:27738"/>
        <dbReference type="ChEBI" id="CHEBI:16235"/>
        <dbReference type="ChEBI" id="CHEBI:17172"/>
        <dbReference type="ChEBI" id="CHEBI:43474"/>
        <dbReference type="ChEBI" id="CHEBI:57259"/>
        <dbReference type="EC" id="2.4.2.1"/>
    </reaction>
</comment>
<comment type="catalytic activity">
    <reaction evidence="12">
        <text>guanosine + phosphate = alpha-D-ribose 1-phosphate + guanine</text>
        <dbReference type="Rhea" id="RHEA:13233"/>
        <dbReference type="ChEBI" id="CHEBI:16235"/>
        <dbReference type="ChEBI" id="CHEBI:16750"/>
        <dbReference type="ChEBI" id="CHEBI:43474"/>
        <dbReference type="ChEBI" id="CHEBI:57720"/>
        <dbReference type="EC" id="2.4.2.1"/>
    </reaction>
</comment>
<evidence type="ECO:0000256" key="4">
    <source>
        <dbReference type="ARBA" id="ARBA00011886"/>
    </source>
</evidence>
<evidence type="ECO:0000256" key="8">
    <source>
        <dbReference type="ARBA" id="ARBA00022726"/>
    </source>
</evidence>
<dbReference type="NCBIfam" id="TIGR01697">
    <property type="entry name" value="PNPH-PUNA-XAPA"/>
    <property type="match status" value="1"/>
</dbReference>
<dbReference type="GO" id="GO:0006166">
    <property type="term" value="P:purine ribonucleoside salvage"/>
    <property type="evidence" value="ECO:0007669"/>
    <property type="project" value="UniProtKB-KW"/>
</dbReference>
<dbReference type="PIRSF" id="PIRSF000477">
    <property type="entry name" value="PurNPase"/>
    <property type="match status" value="1"/>
</dbReference>
<evidence type="ECO:0000256" key="5">
    <source>
        <dbReference type="ARBA" id="ARBA00013834"/>
    </source>
</evidence>
<evidence type="ECO:0000256" key="12">
    <source>
        <dbReference type="ARBA" id="ARBA00023970"/>
    </source>
</evidence>
<evidence type="ECO:0000256" key="1">
    <source>
        <dbReference type="ARBA" id="ARBA00005058"/>
    </source>
</evidence>
<feature type="binding site" evidence="14">
    <location>
        <begin position="99"/>
        <end position="101"/>
    </location>
    <ligand>
        <name>phosphate</name>
        <dbReference type="ChEBI" id="CHEBI:43474"/>
    </ligand>
</feature>
<dbReference type="FunFam" id="3.40.50.1580:FF:000004">
    <property type="entry name" value="Purine nucleoside phosphorylase"/>
    <property type="match status" value="1"/>
</dbReference>
<feature type="binding site" evidence="14">
    <location>
        <position position="48"/>
    </location>
    <ligand>
        <name>phosphate</name>
        <dbReference type="ChEBI" id="CHEBI:43474"/>
    </ligand>
</feature>
<dbReference type="SUPFAM" id="SSF53167">
    <property type="entry name" value="Purine and uridine phosphorylases"/>
    <property type="match status" value="1"/>
</dbReference>
<dbReference type="GO" id="GO:0005737">
    <property type="term" value="C:cytoplasm"/>
    <property type="evidence" value="ECO:0007669"/>
    <property type="project" value="TreeGrafter"/>
</dbReference>
<comment type="function">
    <text evidence="13">The purine nucleoside phosphorylases catalyze the phosphorolytic breakdown of the N-glycosidic bond in the beta-(deoxy)ribonucleoside molecules, with the formation of the corresponding free purine bases and pentose-1-phosphate.</text>
</comment>
<dbReference type="PROSITE" id="PS01240">
    <property type="entry name" value="PNP_MTAP_2"/>
    <property type="match status" value="1"/>
</dbReference>
<feature type="binding site" evidence="14">
    <location>
        <position position="79"/>
    </location>
    <ligand>
        <name>phosphate</name>
        <dbReference type="ChEBI" id="CHEBI:43474"/>
    </ligand>
</feature>
<dbReference type="InterPro" id="IPR035994">
    <property type="entry name" value="Nucleoside_phosphorylase_sf"/>
</dbReference>
<keyword evidence="17" id="KW-1185">Reference proteome</keyword>
<comment type="subunit">
    <text evidence="3">Homotrimer.</text>
</comment>
<dbReference type="PANTHER" id="PTHR11904">
    <property type="entry name" value="METHYLTHIOADENOSINE/PURINE NUCLEOSIDE PHOSPHORYLASE"/>
    <property type="match status" value="1"/>
</dbReference>
<feature type="binding site" evidence="14">
    <location>
        <position position="258"/>
    </location>
    <ligand>
        <name>a purine D-ribonucleoside</name>
        <dbReference type="ChEBI" id="CHEBI:142355"/>
    </ligand>
</feature>
<feature type="binding site" evidence="14">
    <location>
        <position position="131"/>
    </location>
    <ligand>
        <name>phosphate</name>
        <dbReference type="ChEBI" id="CHEBI:43474"/>
    </ligand>
</feature>
<dbReference type="InterPro" id="IPR000845">
    <property type="entry name" value="Nucleoside_phosphorylase_d"/>
</dbReference>
<dbReference type="InterPro" id="IPR011270">
    <property type="entry name" value="Pur_Nuc_Pase_Ino/Guo-sp"/>
</dbReference>
<evidence type="ECO:0000313" key="17">
    <source>
        <dbReference type="Proteomes" id="UP001249851"/>
    </source>
</evidence>
<dbReference type="Gene3D" id="3.40.50.1580">
    <property type="entry name" value="Nucleoside phosphorylase domain"/>
    <property type="match status" value="1"/>
</dbReference>
<protein>
    <recommendedName>
        <fullName evidence="5 13">Purine nucleoside phosphorylase</fullName>
        <ecNumber evidence="4 13">2.4.2.1</ecNumber>
    </recommendedName>
    <alternativeName>
        <fullName evidence="13">Inosine-guanosine phosphorylase</fullName>
    </alternativeName>
</protein>
<organism evidence="16 17">
    <name type="scientific">Acropora cervicornis</name>
    <name type="common">Staghorn coral</name>
    <dbReference type="NCBI Taxonomy" id="6130"/>
    <lineage>
        <taxon>Eukaryota</taxon>
        <taxon>Metazoa</taxon>
        <taxon>Cnidaria</taxon>
        <taxon>Anthozoa</taxon>
        <taxon>Hexacorallia</taxon>
        <taxon>Scleractinia</taxon>
        <taxon>Astrocoeniina</taxon>
        <taxon>Acroporidae</taxon>
        <taxon>Acropora</taxon>
    </lineage>
</organism>
<reference evidence="16" key="2">
    <citation type="journal article" date="2023" name="Science">
        <title>Genomic signatures of disease resistance in endangered staghorn corals.</title>
        <authorList>
            <person name="Vollmer S.V."/>
            <person name="Selwyn J.D."/>
            <person name="Despard B.A."/>
            <person name="Roesel C.L."/>
        </authorList>
    </citation>
    <scope>NUCLEOTIDE SEQUENCE</scope>
    <source>
        <strain evidence="16">K2</strain>
    </source>
</reference>
<comment type="similarity">
    <text evidence="2 13">Belongs to the PNP/MTAP phosphorylase family.</text>
</comment>
<dbReference type="InterPro" id="IPR018099">
    <property type="entry name" value="Purine_phosphorylase-2_CS"/>
</dbReference>
<evidence type="ECO:0000256" key="6">
    <source>
        <dbReference type="ARBA" id="ARBA00022676"/>
    </source>
</evidence>
<dbReference type="EC" id="2.4.2.1" evidence="4 13"/>
<comment type="catalytic activity">
    <reaction evidence="9">
        <text>inosine + phosphate = alpha-D-ribose 1-phosphate + hypoxanthine</text>
        <dbReference type="Rhea" id="RHEA:27646"/>
        <dbReference type="ChEBI" id="CHEBI:17368"/>
        <dbReference type="ChEBI" id="CHEBI:17596"/>
        <dbReference type="ChEBI" id="CHEBI:43474"/>
        <dbReference type="ChEBI" id="CHEBI:57720"/>
        <dbReference type="EC" id="2.4.2.1"/>
    </reaction>
</comment>
<evidence type="ECO:0000256" key="2">
    <source>
        <dbReference type="ARBA" id="ARBA00006751"/>
    </source>
</evidence>
<proteinExistence type="inferred from homology"/>
<evidence type="ECO:0000256" key="14">
    <source>
        <dbReference type="PIRSR" id="PIRSR000477-2"/>
    </source>
</evidence>
<evidence type="ECO:0000313" key="16">
    <source>
        <dbReference type="EMBL" id="KAK2559681.1"/>
    </source>
</evidence>
<gene>
    <name evidence="16" type="ORF">P5673_017768</name>
</gene>
<comment type="pathway">
    <text evidence="1 13">Purine metabolism; purine nucleoside salvage.</text>
</comment>
<dbReference type="InterPro" id="IPR011268">
    <property type="entry name" value="Purine_phosphorylase"/>
</dbReference>
<reference evidence="16" key="1">
    <citation type="journal article" date="2023" name="G3 (Bethesda)">
        <title>Whole genome assembly and annotation of the endangered Caribbean coral Acropora cervicornis.</title>
        <authorList>
            <person name="Selwyn J.D."/>
            <person name="Vollmer S.V."/>
        </authorList>
    </citation>
    <scope>NUCLEOTIDE SEQUENCE</scope>
    <source>
        <strain evidence="16">K2</strain>
    </source>
</reference>
<keyword evidence="6 13" id="KW-0328">Glycosyltransferase</keyword>
<feature type="domain" description="Nucleoside phosphorylase" evidence="15">
    <location>
        <begin position="41"/>
        <end position="291"/>
    </location>
</feature>
<dbReference type="NCBIfam" id="TIGR01700">
    <property type="entry name" value="PNPH"/>
    <property type="match status" value="1"/>
</dbReference>
<dbReference type="Pfam" id="PF01048">
    <property type="entry name" value="PNP_UDP_1"/>
    <property type="match status" value="1"/>
</dbReference>